<evidence type="ECO:0000256" key="7">
    <source>
        <dbReference type="ARBA" id="ARBA00049929"/>
    </source>
</evidence>
<dbReference type="PRINTS" id="PR01039">
    <property type="entry name" value="TRNASYNTHTRP"/>
</dbReference>
<evidence type="ECO:0000256" key="4">
    <source>
        <dbReference type="ARBA" id="ARBA00022840"/>
    </source>
</evidence>
<dbReference type="HAMAP" id="MF_00140_B">
    <property type="entry name" value="Trp_tRNA_synth_B"/>
    <property type="match status" value="1"/>
</dbReference>
<keyword evidence="11" id="KW-1185">Reference proteome</keyword>
<feature type="binding site" evidence="8">
    <location>
        <begin position="146"/>
        <end position="148"/>
    </location>
    <ligand>
        <name>ATP</name>
        <dbReference type="ChEBI" id="CHEBI:30616"/>
    </ligand>
</feature>
<name>A0A430AFI3_9ENTE</name>
<dbReference type="InterPro" id="IPR050203">
    <property type="entry name" value="Trp-tRNA_synthetase"/>
</dbReference>
<organism evidence="10 11">
    <name type="scientific">Vagococcus entomophilus</name>
    <dbReference type="NCBI Taxonomy" id="1160095"/>
    <lineage>
        <taxon>Bacteria</taxon>
        <taxon>Bacillati</taxon>
        <taxon>Bacillota</taxon>
        <taxon>Bacilli</taxon>
        <taxon>Lactobacillales</taxon>
        <taxon>Enterococcaceae</taxon>
        <taxon>Vagococcus</taxon>
    </lineage>
</organism>
<keyword evidence="2 8" id="KW-0436">Ligase</keyword>
<evidence type="ECO:0000256" key="5">
    <source>
        <dbReference type="ARBA" id="ARBA00022917"/>
    </source>
</evidence>
<dbReference type="InterPro" id="IPR002305">
    <property type="entry name" value="aa-tRNA-synth_Ic"/>
</dbReference>
<feature type="binding site" evidence="8">
    <location>
        <begin position="17"/>
        <end position="18"/>
    </location>
    <ligand>
        <name>ATP</name>
        <dbReference type="ChEBI" id="CHEBI:30616"/>
    </ligand>
</feature>
<evidence type="ECO:0000313" key="11">
    <source>
        <dbReference type="Proteomes" id="UP000288669"/>
    </source>
</evidence>
<reference evidence="10 11" key="1">
    <citation type="submission" date="2017-05" db="EMBL/GenBank/DDBJ databases">
        <title>Vagococcus spp. assemblies.</title>
        <authorList>
            <person name="Gulvik C.A."/>
        </authorList>
    </citation>
    <scope>NUCLEOTIDE SEQUENCE [LARGE SCALE GENOMIC DNA]</scope>
    <source>
        <strain evidence="10 11">DSM 24756</strain>
    </source>
</reference>
<comment type="caution">
    <text evidence="10">The sequence shown here is derived from an EMBL/GenBank/DDBJ whole genome shotgun (WGS) entry which is preliminary data.</text>
</comment>
<keyword evidence="6 8" id="KW-0030">Aminoacyl-tRNA synthetase</keyword>
<dbReference type="Pfam" id="PF00579">
    <property type="entry name" value="tRNA-synt_1b"/>
    <property type="match status" value="1"/>
</dbReference>
<comment type="subunit">
    <text evidence="8">Homodimer.</text>
</comment>
<feature type="short sequence motif" description="'KMSKS' region" evidence="8">
    <location>
        <begin position="198"/>
        <end position="202"/>
    </location>
</feature>
<dbReference type="EC" id="6.1.1.2" evidence="8"/>
<dbReference type="Gene3D" id="1.10.240.10">
    <property type="entry name" value="Tyrosyl-Transfer RNA Synthetase"/>
    <property type="match status" value="1"/>
</dbReference>
<comment type="function">
    <text evidence="8">Catalyzes the attachment of tryptophan to tRNA(Trp).</text>
</comment>
<keyword evidence="3 8" id="KW-0547">Nucleotide-binding</keyword>
<dbReference type="GO" id="GO:0006436">
    <property type="term" value="P:tryptophanyl-tRNA aminoacylation"/>
    <property type="evidence" value="ECO:0007669"/>
    <property type="project" value="UniProtKB-UniRule"/>
</dbReference>
<evidence type="ECO:0000256" key="3">
    <source>
        <dbReference type="ARBA" id="ARBA00022741"/>
    </source>
</evidence>
<gene>
    <name evidence="8" type="primary">trpS</name>
    <name evidence="10" type="ORF">CBF30_09645</name>
</gene>
<dbReference type="GO" id="GO:0004830">
    <property type="term" value="F:tryptophan-tRNA ligase activity"/>
    <property type="evidence" value="ECO:0007669"/>
    <property type="project" value="UniProtKB-UniRule"/>
</dbReference>
<dbReference type="GO" id="GO:0005524">
    <property type="term" value="F:ATP binding"/>
    <property type="evidence" value="ECO:0007669"/>
    <property type="project" value="UniProtKB-UniRule"/>
</dbReference>
<dbReference type="Gene3D" id="3.40.50.620">
    <property type="entry name" value="HUPs"/>
    <property type="match status" value="1"/>
</dbReference>
<evidence type="ECO:0000256" key="6">
    <source>
        <dbReference type="ARBA" id="ARBA00023146"/>
    </source>
</evidence>
<dbReference type="NCBIfam" id="TIGR00233">
    <property type="entry name" value="trpS"/>
    <property type="match status" value="1"/>
</dbReference>
<evidence type="ECO:0000256" key="1">
    <source>
        <dbReference type="ARBA" id="ARBA00005594"/>
    </source>
</evidence>
<evidence type="ECO:0000256" key="2">
    <source>
        <dbReference type="ARBA" id="ARBA00022598"/>
    </source>
</evidence>
<dbReference type="FunFam" id="1.10.240.10:FF:000002">
    <property type="entry name" value="Tryptophan--tRNA ligase"/>
    <property type="match status" value="1"/>
</dbReference>
<dbReference type="InterPro" id="IPR001412">
    <property type="entry name" value="aa-tRNA-synth_I_CS"/>
</dbReference>
<keyword evidence="8" id="KW-0963">Cytoplasm</keyword>
<dbReference type="Proteomes" id="UP000288669">
    <property type="component" value="Unassembled WGS sequence"/>
</dbReference>
<feature type="binding site" evidence="8">
    <location>
        <begin position="9"/>
        <end position="11"/>
    </location>
    <ligand>
        <name>ATP</name>
        <dbReference type="ChEBI" id="CHEBI:30616"/>
    </ligand>
</feature>
<comment type="similarity">
    <text evidence="1 8 9">Belongs to the class-I aminoacyl-tRNA synthetase family.</text>
</comment>
<feature type="short sequence motif" description="'HIGH' region" evidence="8">
    <location>
        <begin position="10"/>
        <end position="18"/>
    </location>
</feature>
<keyword evidence="5 8" id="KW-0648">Protein biosynthesis</keyword>
<sequence>METIFSGIQPSGTPTIGNYIGAMQQFVALQEDYDCYFCVVDEHAITVPQDRLKLRQQTLSLAALYLAIGLDPKKATIFIQSEVSAHAEAAWIVQCNTTLGELERMTQFKDKSQKTGRTGVSAALLTYPPLMVADIVLYQTNLVPVGEDQKQHLELTRDFVMRFNRKYASESQPILTVPEVKIPKQGARIMSLQDPTKKMSKSDTNPKGYISMLDEPAVIRKKIRSAVTDSSGKIEYDVENKPGISNLLTIFSSFSGQTISELETRYQNSGYGAFKADLGEAIVSVMEPLQEKYHELLSSDELQDILDIGAEKANFVAAKTLRKMKNAVGLGRKPRKIKR</sequence>
<accession>A0A430AFI3</accession>
<feature type="binding site" evidence="8">
    <location>
        <position position="189"/>
    </location>
    <ligand>
        <name>ATP</name>
        <dbReference type="ChEBI" id="CHEBI:30616"/>
    </ligand>
</feature>
<dbReference type="PROSITE" id="PS00178">
    <property type="entry name" value="AA_TRNA_LIGASE_I"/>
    <property type="match status" value="1"/>
</dbReference>
<dbReference type="InterPro" id="IPR014729">
    <property type="entry name" value="Rossmann-like_a/b/a_fold"/>
</dbReference>
<dbReference type="PANTHER" id="PTHR43766:SF1">
    <property type="entry name" value="TRYPTOPHAN--TRNA LIGASE, MITOCHONDRIAL"/>
    <property type="match status" value="1"/>
</dbReference>
<dbReference type="PANTHER" id="PTHR43766">
    <property type="entry name" value="TRYPTOPHAN--TRNA LIGASE, MITOCHONDRIAL"/>
    <property type="match status" value="1"/>
</dbReference>
<evidence type="ECO:0000256" key="8">
    <source>
        <dbReference type="HAMAP-Rule" id="MF_00140"/>
    </source>
</evidence>
<proteinExistence type="inferred from homology"/>
<evidence type="ECO:0000313" key="10">
    <source>
        <dbReference type="EMBL" id="RSU06503.1"/>
    </source>
</evidence>
<dbReference type="AlphaFoldDB" id="A0A430AFI3"/>
<protein>
    <recommendedName>
        <fullName evidence="8">Tryptophan--tRNA ligase</fullName>
        <ecNumber evidence="8">6.1.1.2</ecNumber>
    </recommendedName>
    <alternativeName>
        <fullName evidence="8">Tryptophanyl-tRNA synthetase</fullName>
        <shortName evidence="8">TrpRS</shortName>
    </alternativeName>
</protein>
<dbReference type="GO" id="GO:0005829">
    <property type="term" value="C:cytosol"/>
    <property type="evidence" value="ECO:0007669"/>
    <property type="project" value="TreeGrafter"/>
</dbReference>
<evidence type="ECO:0000256" key="9">
    <source>
        <dbReference type="RuleBase" id="RU363036"/>
    </source>
</evidence>
<dbReference type="SUPFAM" id="SSF52374">
    <property type="entry name" value="Nucleotidylyl transferase"/>
    <property type="match status" value="1"/>
</dbReference>
<dbReference type="EMBL" id="NGJZ01000003">
    <property type="protein sequence ID" value="RSU06503.1"/>
    <property type="molecule type" value="Genomic_DNA"/>
</dbReference>
<comment type="subcellular location">
    <subcellularLocation>
        <location evidence="8">Cytoplasm</location>
    </subcellularLocation>
</comment>
<keyword evidence="4 8" id="KW-0067">ATP-binding</keyword>
<dbReference type="RefSeq" id="WP_126825902.1">
    <property type="nucleotide sequence ID" value="NZ_JBHLWU010000001.1"/>
</dbReference>
<feature type="binding site" evidence="8">
    <location>
        <position position="134"/>
    </location>
    <ligand>
        <name>L-tryptophan</name>
        <dbReference type="ChEBI" id="CHEBI:57912"/>
    </ligand>
</feature>
<dbReference type="InterPro" id="IPR024109">
    <property type="entry name" value="Trp-tRNA-ligase_bac-type"/>
</dbReference>
<feature type="binding site" evidence="8">
    <location>
        <begin position="198"/>
        <end position="202"/>
    </location>
    <ligand>
        <name>ATP</name>
        <dbReference type="ChEBI" id="CHEBI:30616"/>
    </ligand>
</feature>
<comment type="catalytic activity">
    <reaction evidence="7 8">
        <text>tRNA(Trp) + L-tryptophan + ATP = L-tryptophyl-tRNA(Trp) + AMP + diphosphate + H(+)</text>
        <dbReference type="Rhea" id="RHEA:24080"/>
        <dbReference type="Rhea" id="RHEA-COMP:9671"/>
        <dbReference type="Rhea" id="RHEA-COMP:9705"/>
        <dbReference type="ChEBI" id="CHEBI:15378"/>
        <dbReference type="ChEBI" id="CHEBI:30616"/>
        <dbReference type="ChEBI" id="CHEBI:33019"/>
        <dbReference type="ChEBI" id="CHEBI:57912"/>
        <dbReference type="ChEBI" id="CHEBI:78442"/>
        <dbReference type="ChEBI" id="CHEBI:78535"/>
        <dbReference type="ChEBI" id="CHEBI:456215"/>
        <dbReference type="EC" id="6.1.1.2"/>
    </reaction>
</comment>
<dbReference type="CDD" id="cd00806">
    <property type="entry name" value="TrpRS_core"/>
    <property type="match status" value="1"/>
</dbReference>
<dbReference type="OrthoDB" id="9801042at2"/>
<dbReference type="InterPro" id="IPR002306">
    <property type="entry name" value="Trp-tRNA-ligase"/>
</dbReference>